<sequence length="248" mass="26464">MADHGLYVYAVIRSGQPLPANTPAVGGPPAVPRILREGAIAAVVSDAPPQLRARRRDLLAHQELLLALSEDGPVLPMRFGVVAPDEQTLRGQLAEARTRHLATLEQLTGRVEFNVKAVAAQNALAALVREDPEIRKLRDDARHRPGYAADLRLGEAVAAALARRAAEAGTRVVRELTALAHAVVAGPDVQGCAVNASFLVDRDDAERFTATARQLALTHQERAELRVAGPLPCYSFVADQAPAPTAVM</sequence>
<comment type="subcellular location">
    <subcellularLocation>
        <location evidence="2">Gas vesicle</location>
    </subcellularLocation>
</comment>
<organism evidence="4 5">
    <name type="scientific">Streptomyces ochraceiscleroticus</name>
    <dbReference type="NCBI Taxonomy" id="47761"/>
    <lineage>
        <taxon>Bacteria</taxon>
        <taxon>Bacillati</taxon>
        <taxon>Actinomycetota</taxon>
        <taxon>Actinomycetes</taxon>
        <taxon>Kitasatosporales</taxon>
        <taxon>Streptomycetaceae</taxon>
        <taxon>Streptomyces</taxon>
    </lineage>
</organism>
<dbReference type="PANTHER" id="PTHR36852">
    <property type="entry name" value="PROTEIN GVPL 2"/>
    <property type="match status" value="1"/>
</dbReference>
<dbReference type="EMBL" id="JBHSPX010000008">
    <property type="protein sequence ID" value="MFC6066864.1"/>
    <property type="molecule type" value="Genomic_DNA"/>
</dbReference>
<protein>
    <submittedName>
        <fullName evidence="4">GvpL/GvpF family gas vesicle protein</fullName>
    </submittedName>
</protein>
<comment type="similarity">
    <text evidence="3">Belongs to the gas vesicle GvpF/GvpL family.</text>
</comment>
<gene>
    <name evidence="4" type="ORF">ACFP4F_30580</name>
</gene>
<accession>A0ABW1MSM7</accession>
<dbReference type="Proteomes" id="UP001596139">
    <property type="component" value="Unassembled WGS sequence"/>
</dbReference>
<evidence type="ECO:0000256" key="1">
    <source>
        <dbReference type="ARBA" id="ARBA00022987"/>
    </source>
</evidence>
<evidence type="ECO:0000313" key="4">
    <source>
        <dbReference type="EMBL" id="MFC6066864.1"/>
    </source>
</evidence>
<dbReference type="PANTHER" id="PTHR36852:SF1">
    <property type="entry name" value="PROTEIN GVPL 2"/>
    <property type="match status" value="1"/>
</dbReference>
<evidence type="ECO:0000256" key="2">
    <source>
        <dbReference type="ARBA" id="ARBA00035108"/>
    </source>
</evidence>
<name>A0ABW1MSM7_9ACTN</name>
<reference evidence="5" key="1">
    <citation type="journal article" date="2019" name="Int. J. Syst. Evol. Microbiol.">
        <title>The Global Catalogue of Microorganisms (GCM) 10K type strain sequencing project: providing services to taxonomists for standard genome sequencing and annotation.</title>
        <authorList>
            <consortium name="The Broad Institute Genomics Platform"/>
            <consortium name="The Broad Institute Genome Sequencing Center for Infectious Disease"/>
            <person name="Wu L."/>
            <person name="Ma J."/>
        </authorList>
    </citation>
    <scope>NUCLEOTIDE SEQUENCE [LARGE SCALE GENOMIC DNA]</scope>
    <source>
        <strain evidence="5">CGMCC 1.15180</strain>
    </source>
</reference>
<keyword evidence="1" id="KW-0304">Gas vesicle</keyword>
<keyword evidence="5" id="KW-1185">Reference proteome</keyword>
<dbReference type="InterPro" id="IPR009430">
    <property type="entry name" value="GvpL/GvpF"/>
</dbReference>
<dbReference type="RefSeq" id="WP_031060980.1">
    <property type="nucleotide sequence ID" value="NZ_JBHSPX010000008.1"/>
</dbReference>
<evidence type="ECO:0000313" key="5">
    <source>
        <dbReference type="Proteomes" id="UP001596139"/>
    </source>
</evidence>
<comment type="caution">
    <text evidence="4">The sequence shown here is derived from an EMBL/GenBank/DDBJ whole genome shotgun (WGS) entry which is preliminary data.</text>
</comment>
<evidence type="ECO:0000256" key="3">
    <source>
        <dbReference type="ARBA" id="ARBA00035643"/>
    </source>
</evidence>
<dbReference type="Pfam" id="PF06386">
    <property type="entry name" value="GvpL_GvpF"/>
    <property type="match status" value="1"/>
</dbReference>
<proteinExistence type="inferred from homology"/>